<evidence type="ECO:0000256" key="4">
    <source>
        <dbReference type="ARBA" id="ARBA00023242"/>
    </source>
</evidence>
<sequence>MEMAEHLDHTTPNGNNGQVSDATTPQNEDLNESHSQSLISESFDHEQTLAHDESLKNLQVIHLEANANEDQILQGQKIDQEIKEGEDKNDDLDNRAPQPIEDVQKFDENMIDKRQDLTCEIYDKYDKMLEYVEVLFAVYSTTEHDNDTNINYPSNHHMNDDQDQPLPPNDNLDQINQHDVTIHDLEKSSSSRMAAPPPQSMAVLTGKEKRQVRAKEMQNNMLRLREIIPDMNSTKMTKSQVLQAAYNYIIFLKTQLGLDHISRLVVSSLEDEEWSMAQSHDDSSSRELQRISGSRRTRSQGAPDWSLMDSLILVNEIAAVEADCSKALSSYQKWVIIAENCTGLNVPRKLNQCRRKWDSLLLDYNNIKKWESNSGDSVSFWSIGSDRRESLGLPGDFHHDLFLAIESLIMARENQPDTDPEDGDDEAKDDMVDLVKELGADTDLYKQAKGSKRQRRRSTSQENSAWKSLSEEVSIKSQAETKAPGFHVEDNPAMNSIEKTPVRSSSDLKPLDQTSTKRKSRKGNVVENENHETAETEDEKEQRFAQMLRENAEMISSIVSENGMYGVGKAENGEVGQTKSAEYVRRQGDKLIACLGDIVKSLDHLCVLVQECE</sequence>
<feature type="region of interest" description="Disordered" evidence="5">
    <location>
        <begin position="443"/>
        <end position="541"/>
    </location>
</feature>
<protein>
    <recommendedName>
        <fullName evidence="6">BHLH domain-containing protein</fullName>
    </recommendedName>
</protein>
<evidence type="ECO:0000256" key="5">
    <source>
        <dbReference type="SAM" id="MobiDB-lite"/>
    </source>
</evidence>
<keyword evidence="4" id="KW-0539">Nucleus</keyword>
<evidence type="ECO:0000313" key="7">
    <source>
        <dbReference type="EnsemblPlants" id="cds.evm.model.09.761"/>
    </source>
</evidence>
<name>A0A803QHA3_CANSA</name>
<proteinExistence type="predicted"/>
<feature type="compositionally biased region" description="Polar residues" evidence="5">
    <location>
        <begin position="10"/>
        <end position="36"/>
    </location>
</feature>
<evidence type="ECO:0000256" key="3">
    <source>
        <dbReference type="ARBA" id="ARBA00023163"/>
    </source>
</evidence>
<keyword evidence="3" id="KW-0804">Transcription</keyword>
<dbReference type="AlphaFoldDB" id="A0A803QHA3"/>
<dbReference type="Gramene" id="evm.model.09.761">
    <property type="protein sequence ID" value="cds.evm.model.09.761"/>
    <property type="gene ID" value="evm.TU.09.761"/>
</dbReference>
<feature type="domain" description="BHLH" evidence="6">
    <location>
        <begin position="201"/>
        <end position="252"/>
    </location>
</feature>
<dbReference type="Pfam" id="PF13837">
    <property type="entry name" value="Myb_DNA-bind_4"/>
    <property type="match status" value="1"/>
</dbReference>
<dbReference type="Gene3D" id="4.10.280.10">
    <property type="entry name" value="Helix-loop-helix DNA-binding domain"/>
    <property type="match status" value="1"/>
</dbReference>
<dbReference type="InterPro" id="IPR044822">
    <property type="entry name" value="Myb_DNA-bind_4"/>
</dbReference>
<evidence type="ECO:0000259" key="6">
    <source>
        <dbReference type="PROSITE" id="PS50888"/>
    </source>
</evidence>
<feature type="compositionally biased region" description="Polar residues" evidence="5">
    <location>
        <begin position="493"/>
        <end position="507"/>
    </location>
</feature>
<evidence type="ECO:0000256" key="1">
    <source>
        <dbReference type="ARBA" id="ARBA00004123"/>
    </source>
</evidence>
<comment type="subcellular location">
    <subcellularLocation>
        <location evidence="1">Nucleus</location>
    </subcellularLocation>
</comment>
<dbReference type="EnsemblPlants" id="evm.model.09.761">
    <property type="protein sequence ID" value="cds.evm.model.09.761"/>
    <property type="gene ID" value="evm.TU.09.761"/>
</dbReference>
<feature type="region of interest" description="Disordered" evidence="5">
    <location>
        <begin position="276"/>
        <end position="301"/>
    </location>
</feature>
<dbReference type="SUPFAM" id="SSF47459">
    <property type="entry name" value="HLH, helix-loop-helix DNA-binding domain"/>
    <property type="match status" value="1"/>
</dbReference>
<feature type="region of interest" description="Disordered" evidence="5">
    <location>
        <begin position="1"/>
        <end position="36"/>
    </location>
</feature>
<dbReference type="GO" id="GO:0005634">
    <property type="term" value="C:nucleus"/>
    <property type="evidence" value="ECO:0007669"/>
    <property type="project" value="UniProtKB-SubCell"/>
</dbReference>
<organism evidence="7 8">
    <name type="scientific">Cannabis sativa</name>
    <name type="common">Hemp</name>
    <name type="synonym">Marijuana</name>
    <dbReference type="NCBI Taxonomy" id="3483"/>
    <lineage>
        <taxon>Eukaryota</taxon>
        <taxon>Viridiplantae</taxon>
        <taxon>Streptophyta</taxon>
        <taxon>Embryophyta</taxon>
        <taxon>Tracheophyta</taxon>
        <taxon>Spermatophyta</taxon>
        <taxon>Magnoliopsida</taxon>
        <taxon>eudicotyledons</taxon>
        <taxon>Gunneridae</taxon>
        <taxon>Pentapetalae</taxon>
        <taxon>rosids</taxon>
        <taxon>fabids</taxon>
        <taxon>Rosales</taxon>
        <taxon>Cannabaceae</taxon>
        <taxon>Cannabis</taxon>
    </lineage>
</organism>
<dbReference type="Pfam" id="PF00010">
    <property type="entry name" value="HLH"/>
    <property type="match status" value="1"/>
</dbReference>
<dbReference type="PANTHER" id="PTHR33492">
    <property type="entry name" value="OSJNBA0043A12.37 PROTEIN-RELATED"/>
    <property type="match status" value="1"/>
</dbReference>
<feature type="region of interest" description="Disordered" evidence="5">
    <location>
        <begin position="147"/>
        <end position="167"/>
    </location>
</feature>
<dbReference type="InterPro" id="IPR036638">
    <property type="entry name" value="HLH_DNA-bd_sf"/>
</dbReference>
<dbReference type="PANTHER" id="PTHR33492:SF4">
    <property type="entry name" value="OS02G0174300 PROTEIN"/>
    <property type="match status" value="1"/>
</dbReference>
<reference evidence="7" key="2">
    <citation type="submission" date="2021-03" db="UniProtKB">
        <authorList>
            <consortium name="EnsemblPlants"/>
        </authorList>
    </citation>
    <scope>IDENTIFICATION</scope>
</reference>
<feature type="compositionally biased region" description="Basic residues" evidence="5">
    <location>
        <begin position="449"/>
        <end position="458"/>
    </location>
</feature>
<dbReference type="Proteomes" id="UP000596661">
    <property type="component" value="Chromosome 9"/>
</dbReference>
<evidence type="ECO:0000256" key="2">
    <source>
        <dbReference type="ARBA" id="ARBA00023015"/>
    </source>
</evidence>
<evidence type="ECO:0000313" key="8">
    <source>
        <dbReference type="Proteomes" id="UP000596661"/>
    </source>
</evidence>
<dbReference type="EMBL" id="UZAU01000736">
    <property type="status" value="NOT_ANNOTATED_CDS"/>
    <property type="molecule type" value="Genomic_DNA"/>
</dbReference>
<keyword evidence="2" id="KW-0805">Transcription regulation</keyword>
<dbReference type="InterPro" id="IPR011598">
    <property type="entry name" value="bHLH_dom"/>
</dbReference>
<dbReference type="GO" id="GO:0046983">
    <property type="term" value="F:protein dimerization activity"/>
    <property type="evidence" value="ECO:0007669"/>
    <property type="project" value="InterPro"/>
</dbReference>
<accession>A0A803QHA3</accession>
<keyword evidence="8" id="KW-1185">Reference proteome</keyword>
<dbReference type="PROSITE" id="PS50888">
    <property type="entry name" value="BHLH"/>
    <property type="match status" value="1"/>
</dbReference>
<feature type="compositionally biased region" description="Basic and acidic residues" evidence="5">
    <location>
        <begin position="279"/>
        <end position="289"/>
    </location>
</feature>
<reference evidence="7" key="1">
    <citation type="submission" date="2018-11" db="EMBL/GenBank/DDBJ databases">
        <authorList>
            <person name="Grassa J C."/>
        </authorList>
    </citation>
    <scope>NUCLEOTIDE SEQUENCE [LARGE SCALE GENOMIC DNA]</scope>
</reference>